<dbReference type="AlphaFoldDB" id="E4YEQ6"/>
<dbReference type="PRINTS" id="PR00259">
    <property type="entry name" value="TMFOUR"/>
</dbReference>
<evidence type="ECO:0000256" key="4">
    <source>
        <dbReference type="ARBA" id="ARBA00022989"/>
    </source>
</evidence>
<evidence type="ECO:0000256" key="6">
    <source>
        <dbReference type="RuleBase" id="RU361218"/>
    </source>
</evidence>
<name>E4YEQ6_OIKDI</name>
<dbReference type="Gene3D" id="1.10.1450.10">
    <property type="entry name" value="Tetraspanin"/>
    <property type="match status" value="1"/>
</dbReference>
<feature type="transmembrane region" description="Helical" evidence="6">
    <location>
        <begin position="126"/>
        <end position="150"/>
    </location>
</feature>
<keyword evidence="5 6" id="KW-0472">Membrane</keyword>
<dbReference type="InterPro" id="IPR000301">
    <property type="entry name" value="Tetraspanin_animals"/>
</dbReference>
<evidence type="ECO:0000313" key="7">
    <source>
        <dbReference type="EMBL" id="CBY33993.1"/>
    </source>
</evidence>
<evidence type="ECO:0000256" key="2">
    <source>
        <dbReference type="ARBA" id="ARBA00006840"/>
    </source>
</evidence>
<accession>E4YEQ6</accession>
<feature type="transmembrane region" description="Helical" evidence="6">
    <location>
        <begin position="267"/>
        <end position="290"/>
    </location>
</feature>
<organism evidence="7">
    <name type="scientific">Oikopleura dioica</name>
    <name type="common">Tunicate</name>
    <dbReference type="NCBI Taxonomy" id="34765"/>
    <lineage>
        <taxon>Eukaryota</taxon>
        <taxon>Metazoa</taxon>
        <taxon>Chordata</taxon>
        <taxon>Tunicata</taxon>
        <taxon>Appendicularia</taxon>
        <taxon>Copelata</taxon>
        <taxon>Oikopleuridae</taxon>
        <taxon>Oikopleura</taxon>
    </lineage>
</organism>
<dbReference type="PIRSF" id="PIRSF002419">
    <property type="entry name" value="Tetraspanin"/>
    <property type="match status" value="1"/>
</dbReference>
<dbReference type="SUPFAM" id="SSF48652">
    <property type="entry name" value="Tetraspanin"/>
    <property type="match status" value="1"/>
</dbReference>
<dbReference type="PANTHER" id="PTHR19282">
    <property type="entry name" value="TETRASPANIN"/>
    <property type="match status" value="1"/>
</dbReference>
<keyword evidence="3 6" id="KW-0812">Transmembrane</keyword>
<sequence length="302" mass="33671">MDSSSFDEDTITPGWVREIGESVNSPRLVLSREMSNPFQNVKLPMTSRILKYSLFLSNLLIFILGIVLMSAGFTVSAEYASANGLAELFQDNYTALPVFVGVAGVILSFVTFFGCWGVVQESTTMTLVYGILLTLTMISLLIAGVFGYLYRDAVDHYVEGQLSTSLKHWCHSNPEPWDSIQKSFKCCGITSPSDWSDKADDFKFWAYGYVHYHNGTHLNENYFPENPVPNSCCVEISDGCGLMKDANIHKDGCLAKLETNIGENLSYVAGAAVGISIFTLFGIILAFFLFRKYRERNYSNMD</sequence>
<dbReference type="PANTHER" id="PTHR19282:SF456">
    <property type="entry name" value="CD63 MOLECULE"/>
    <property type="match status" value="1"/>
</dbReference>
<feature type="transmembrane region" description="Helical" evidence="6">
    <location>
        <begin position="95"/>
        <end position="119"/>
    </location>
</feature>
<dbReference type="GO" id="GO:0005886">
    <property type="term" value="C:plasma membrane"/>
    <property type="evidence" value="ECO:0007669"/>
    <property type="project" value="TreeGrafter"/>
</dbReference>
<dbReference type="Pfam" id="PF00335">
    <property type="entry name" value="Tetraspanin"/>
    <property type="match status" value="1"/>
</dbReference>
<feature type="transmembrane region" description="Helical" evidence="6">
    <location>
        <begin position="52"/>
        <end position="75"/>
    </location>
</feature>
<dbReference type="InterPro" id="IPR018499">
    <property type="entry name" value="Tetraspanin/Peripherin"/>
</dbReference>
<protein>
    <recommendedName>
        <fullName evidence="6">Tetraspanin</fullName>
    </recommendedName>
</protein>
<dbReference type="Proteomes" id="UP000011014">
    <property type="component" value="Unassembled WGS sequence"/>
</dbReference>
<dbReference type="EMBL" id="FN654465">
    <property type="protein sequence ID" value="CBY33993.1"/>
    <property type="molecule type" value="Genomic_DNA"/>
</dbReference>
<evidence type="ECO:0000256" key="5">
    <source>
        <dbReference type="ARBA" id="ARBA00023136"/>
    </source>
</evidence>
<comment type="subcellular location">
    <subcellularLocation>
        <location evidence="1 6">Membrane</location>
        <topology evidence="1 6">Multi-pass membrane protein</topology>
    </subcellularLocation>
</comment>
<comment type="similarity">
    <text evidence="2 6">Belongs to the tetraspanin (TM4SF) family.</text>
</comment>
<gene>
    <name evidence="7" type="ORF">GSOID_T00021969001</name>
</gene>
<reference evidence="7" key="1">
    <citation type="journal article" date="2010" name="Science">
        <title>Plasticity of animal genome architecture unmasked by rapid evolution of a pelagic tunicate.</title>
        <authorList>
            <person name="Denoeud F."/>
            <person name="Henriet S."/>
            <person name="Mungpakdee S."/>
            <person name="Aury J.M."/>
            <person name="Da Silva C."/>
            <person name="Brinkmann H."/>
            <person name="Mikhaleva J."/>
            <person name="Olsen L.C."/>
            <person name="Jubin C."/>
            <person name="Canestro C."/>
            <person name="Bouquet J.M."/>
            <person name="Danks G."/>
            <person name="Poulain J."/>
            <person name="Campsteijn C."/>
            <person name="Adamski M."/>
            <person name="Cross I."/>
            <person name="Yadetie F."/>
            <person name="Muffato M."/>
            <person name="Louis A."/>
            <person name="Butcher S."/>
            <person name="Tsagkogeorga G."/>
            <person name="Konrad A."/>
            <person name="Singh S."/>
            <person name="Jensen M.F."/>
            <person name="Cong E.H."/>
            <person name="Eikeseth-Otteraa H."/>
            <person name="Noel B."/>
            <person name="Anthouard V."/>
            <person name="Porcel B.M."/>
            <person name="Kachouri-Lafond R."/>
            <person name="Nishino A."/>
            <person name="Ugolini M."/>
            <person name="Chourrout P."/>
            <person name="Nishida H."/>
            <person name="Aasland R."/>
            <person name="Huzurbazar S."/>
            <person name="Westhof E."/>
            <person name="Delsuc F."/>
            <person name="Lehrach H."/>
            <person name="Reinhardt R."/>
            <person name="Weissenbach J."/>
            <person name="Roy S.W."/>
            <person name="Artiguenave F."/>
            <person name="Postlethwait J.H."/>
            <person name="Manak J.R."/>
            <person name="Thompson E.M."/>
            <person name="Jaillon O."/>
            <person name="Du Pasquier L."/>
            <person name="Boudinot P."/>
            <person name="Liberles D.A."/>
            <person name="Volff J.N."/>
            <person name="Philippe H."/>
            <person name="Lenhard B."/>
            <person name="Roest Crollius H."/>
            <person name="Wincker P."/>
            <person name="Chourrout D."/>
        </authorList>
    </citation>
    <scope>NUCLEOTIDE SEQUENCE [LARGE SCALE GENOMIC DNA]</scope>
</reference>
<evidence type="ECO:0000256" key="1">
    <source>
        <dbReference type="ARBA" id="ARBA00004141"/>
    </source>
</evidence>
<keyword evidence="4 6" id="KW-1133">Transmembrane helix</keyword>
<proteinExistence type="inferred from homology"/>
<dbReference type="InterPro" id="IPR008952">
    <property type="entry name" value="Tetraspanin_EC2_sf"/>
</dbReference>
<evidence type="ECO:0000256" key="3">
    <source>
        <dbReference type="ARBA" id="ARBA00022692"/>
    </source>
</evidence>